<organism evidence="1 2">
    <name type="scientific">Agromyces humatus</name>
    <dbReference type="NCBI Taxonomy" id="279573"/>
    <lineage>
        <taxon>Bacteria</taxon>
        <taxon>Bacillati</taxon>
        <taxon>Actinomycetota</taxon>
        <taxon>Actinomycetes</taxon>
        <taxon>Micrococcales</taxon>
        <taxon>Microbacteriaceae</taxon>
        <taxon>Agromyces</taxon>
    </lineage>
</organism>
<keyword evidence="2" id="KW-1185">Reference proteome</keyword>
<reference evidence="1 2" key="1">
    <citation type="journal article" date="2019" name="Int. J. Syst. Evol. Microbiol.">
        <title>The Global Catalogue of Microorganisms (GCM) 10K type strain sequencing project: providing services to taxonomists for standard genome sequencing and annotation.</title>
        <authorList>
            <consortium name="The Broad Institute Genomics Platform"/>
            <consortium name="The Broad Institute Genome Sequencing Center for Infectious Disease"/>
            <person name="Wu L."/>
            <person name="Ma J."/>
        </authorList>
    </citation>
    <scope>NUCLEOTIDE SEQUENCE [LARGE SCALE GENOMIC DNA]</scope>
    <source>
        <strain evidence="1 2">JCM 14319</strain>
    </source>
</reference>
<dbReference type="RefSeq" id="WP_232499289.1">
    <property type="nucleotide sequence ID" value="NZ_BAAANH010000007.1"/>
</dbReference>
<protein>
    <recommendedName>
        <fullName evidence="3">DUF3800 domain-containing protein</fullName>
    </recommendedName>
</protein>
<sequence length="231" mass="26093">MLFAFIDESYTKDRYYVAAVLVDADDLRALSAAVARSAEYAAGYGVELGTEFHAHSIMSGRDGWEPVQGKPRAAIAIYRDLLRELSGLPVSIYIEGVDVPRLNARYRYPDPPHLVTLRHVLEDLQQAAAMRGDQVIVICDEVTDQEAHSKKFGEYQLIGTPGYRSTTLSRIEQFMFADSRQSPGLQFADAVAYLYRRRDAHTESSARTARAVEDLWAVIRPRARKARRWDP</sequence>
<name>A0ABN2KYL0_9MICO</name>
<gene>
    <name evidence="1" type="ORF">GCM10009747_31480</name>
</gene>
<evidence type="ECO:0000313" key="1">
    <source>
        <dbReference type="EMBL" id="GAA1768348.1"/>
    </source>
</evidence>
<dbReference type="EMBL" id="BAAANH010000007">
    <property type="protein sequence ID" value="GAA1768348.1"/>
    <property type="molecule type" value="Genomic_DNA"/>
</dbReference>
<evidence type="ECO:0000313" key="2">
    <source>
        <dbReference type="Proteomes" id="UP001500506"/>
    </source>
</evidence>
<proteinExistence type="predicted"/>
<evidence type="ECO:0008006" key="3">
    <source>
        <dbReference type="Google" id="ProtNLM"/>
    </source>
</evidence>
<dbReference type="Pfam" id="PF12686">
    <property type="entry name" value="DUF3800"/>
    <property type="match status" value="1"/>
</dbReference>
<dbReference type="InterPro" id="IPR024524">
    <property type="entry name" value="DUF3800"/>
</dbReference>
<comment type="caution">
    <text evidence="1">The sequence shown here is derived from an EMBL/GenBank/DDBJ whole genome shotgun (WGS) entry which is preliminary data.</text>
</comment>
<dbReference type="Proteomes" id="UP001500506">
    <property type="component" value="Unassembled WGS sequence"/>
</dbReference>
<accession>A0ABN2KYL0</accession>